<keyword evidence="3 8" id="KW-0498">Mitosis</keyword>
<evidence type="ECO:0000256" key="1">
    <source>
        <dbReference type="ARBA" id="ARBA00011065"/>
    </source>
</evidence>
<dbReference type="SMART" id="SM00450">
    <property type="entry name" value="RHOD"/>
    <property type="match status" value="1"/>
</dbReference>
<dbReference type="GO" id="GO:0051301">
    <property type="term" value="P:cell division"/>
    <property type="evidence" value="ECO:0007669"/>
    <property type="project" value="UniProtKB-UniRule"/>
</dbReference>
<comment type="caution">
    <text evidence="11">The sequence shown here is derived from an EMBL/GenBank/DDBJ whole genome shotgun (WGS) entry which is preliminary data.</text>
</comment>
<dbReference type="PANTHER" id="PTHR10828">
    <property type="entry name" value="M-PHASE INDUCER PHOSPHATASE DUAL SPECIFICITY PHOSPHATASE CDC25"/>
    <property type="match status" value="1"/>
</dbReference>
<feature type="compositionally biased region" description="Low complexity" evidence="9">
    <location>
        <begin position="74"/>
        <end position="86"/>
    </location>
</feature>
<dbReference type="EC" id="3.1.3.48" evidence="8"/>
<evidence type="ECO:0000256" key="4">
    <source>
        <dbReference type="ARBA" id="ARBA00022801"/>
    </source>
</evidence>
<dbReference type="GO" id="GO:0110032">
    <property type="term" value="P:positive regulation of G2/MI transition of meiotic cell cycle"/>
    <property type="evidence" value="ECO:0007669"/>
    <property type="project" value="TreeGrafter"/>
</dbReference>
<dbReference type="EMBL" id="BPLQ01012839">
    <property type="protein sequence ID" value="GIY68193.1"/>
    <property type="molecule type" value="Genomic_DNA"/>
</dbReference>
<comment type="function">
    <text evidence="8">Tyrosine protein phosphatase which functions as a dosage-dependent inducer of mitotic progression.</text>
</comment>
<dbReference type="GO" id="GO:0000086">
    <property type="term" value="P:G2/M transition of mitotic cell cycle"/>
    <property type="evidence" value="ECO:0007669"/>
    <property type="project" value="TreeGrafter"/>
</dbReference>
<evidence type="ECO:0000313" key="12">
    <source>
        <dbReference type="Proteomes" id="UP001054837"/>
    </source>
</evidence>
<evidence type="ECO:0000256" key="3">
    <source>
        <dbReference type="ARBA" id="ARBA00022776"/>
    </source>
</evidence>
<dbReference type="AlphaFoldDB" id="A0AAV4VF67"/>
<dbReference type="SUPFAM" id="SSF52821">
    <property type="entry name" value="Rhodanese/Cell cycle control phosphatase"/>
    <property type="match status" value="1"/>
</dbReference>
<dbReference type="GO" id="GO:0010971">
    <property type="term" value="P:positive regulation of G2/M transition of mitotic cell cycle"/>
    <property type="evidence" value="ECO:0007669"/>
    <property type="project" value="TreeGrafter"/>
</dbReference>
<dbReference type="InterPro" id="IPR000751">
    <property type="entry name" value="MPI_Phosphatase"/>
</dbReference>
<dbReference type="Gene3D" id="3.40.250.10">
    <property type="entry name" value="Rhodanese-like domain"/>
    <property type="match status" value="1"/>
</dbReference>
<dbReference type="InterPro" id="IPR036873">
    <property type="entry name" value="Rhodanese-like_dom_sf"/>
</dbReference>
<reference evidence="11 12" key="1">
    <citation type="submission" date="2021-06" db="EMBL/GenBank/DDBJ databases">
        <title>Caerostris darwini draft genome.</title>
        <authorList>
            <person name="Kono N."/>
            <person name="Arakawa K."/>
        </authorList>
    </citation>
    <scope>NUCLEOTIDE SEQUENCE [LARGE SCALE GENOMIC DNA]</scope>
</reference>
<gene>
    <name evidence="11" type="primary">CDC25B</name>
    <name evidence="11" type="ORF">CDAR_255821</name>
</gene>
<protein>
    <recommendedName>
        <fullName evidence="8">M-phase inducer phosphatase</fullName>
        <ecNumber evidence="8">3.1.3.48</ecNumber>
    </recommendedName>
</protein>
<dbReference type="FunFam" id="3.40.250.10:FF:000021">
    <property type="entry name" value="M-phase inducer phosphatase cdc-25.2"/>
    <property type="match status" value="1"/>
</dbReference>
<dbReference type="PRINTS" id="PR00716">
    <property type="entry name" value="MPIPHPHTASE"/>
</dbReference>
<dbReference type="GO" id="GO:0005634">
    <property type="term" value="C:nucleus"/>
    <property type="evidence" value="ECO:0007669"/>
    <property type="project" value="TreeGrafter"/>
</dbReference>
<evidence type="ECO:0000256" key="9">
    <source>
        <dbReference type="SAM" id="MobiDB-lite"/>
    </source>
</evidence>
<sequence length="307" mass="35808">MDRVKRIKKDKNADKRMKITSSFPVVKRSLFQTSPESISPDCKKYIQSPFLDEDKENEDDSPYSLYQTSKVFKSKSNQQNSESSSSRGDETPFKESNIVRRRICDIQMQSPENSKAIKLALQKDLVTLISLSGDMKPCILPTVQGKHPELNSVTPDVVVNLLSGKYPYKCTLIDCRYPYEYEGGHIHNAINLYHTDLAEDNFFNPLSHNTIGNRDILVFYCEFSSERAPNMMRYIRQRDRKINTERYPALFYPEIYLLEGGYKSFFSSFKMFCEPQSYLKMVDKRFTDKLAEFRKKSKVCNLFELQK</sequence>
<dbReference type="InterPro" id="IPR001763">
    <property type="entry name" value="Rhodanese-like_dom"/>
</dbReference>
<dbReference type="PROSITE" id="PS50206">
    <property type="entry name" value="RHODANESE_3"/>
    <property type="match status" value="1"/>
</dbReference>
<keyword evidence="2 8" id="KW-0132">Cell division</keyword>
<keyword evidence="12" id="KW-1185">Reference proteome</keyword>
<dbReference type="Proteomes" id="UP001054837">
    <property type="component" value="Unassembled WGS sequence"/>
</dbReference>
<feature type="region of interest" description="Disordered" evidence="9">
    <location>
        <begin position="70"/>
        <end position="93"/>
    </location>
</feature>
<keyword evidence="6 8" id="KW-0131">Cell cycle</keyword>
<evidence type="ECO:0000256" key="8">
    <source>
        <dbReference type="RuleBase" id="RU368028"/>
    </source>
</evidence>
<dbReference type="PANTHER" id="PTHR10828:SF17">
    <property type="entry name" value="PROTEIN-TYROSINE-PHOSPHATASE"/>
    <property type="match status" value="1"/>
</dbReference>
<evidence type="ECO:0000256" key="6">
    <source>
        <dbReference type="ARBA" id="ARBA00023306"/>
    </source>
</evidence>
<organism evidence="11 12">
    <name type="scientific">Caerostris darwini</name>
    <dbReference type="NCBI Taxonomy" id="1538125"/>
    <lineage>
        <taxon>Eukaryota</taxon>
        <taxon>Metazoa</taxon>
        <taxon>Ecdysozoa</taxon>
        <taxon>Arthropoda</taxon>
        <taxon>Chelicerata</taxon>
        <taxon>Arachnida</taxon>
        <taxon>Araneae</taxon>
        <taxon>Araneomorphae</taxon>
        <taxon>Entelegynae</taxon>
        <taxon>Araneoidea</taxon>
        <taxon>Araneidae</taxon>
        <taxon>Caerostris</taxon>
    </lineage>
</organism>
<dbReference type="GO" id="GO:0005737">
    <property type="term" value="C:cytoplasm"/>
    <property type="evidence" value="ECO:0007669"/>
    <property type="project" value="TreeGrafter"/>
</dbReference>
<name>A0AAV4VF67_9ARAC</name>
<proteinExistence type="inferred from homology"/>
<comment type="catalytic activity">
    <reaction evidence="7 8">
        <text>O-phospho-L-tyrosyl-[protein] + H2O = L-tyrosyl-[protein] + phosphate</text>
        <dbReference type="Rhea" id="RHEA:10684"/>
        <dbReference type="Rhea" id="RHEA-COMP:10136"/>
        <dbReference type="Rhea" id="RHEA-COMP:20101"/>
        <dbReference type="ChEBI" id="CHEBI:15377"/>
        <dbReference type="ChEBI" id="CHEBI:43474"/>
        <dbReference type="ChEBI" id="CHEBI:46858"/>
        <dbReference type="ChEBI" id="CHEBI:61978"/>
        <dbReference type="EC" id="3.1.3.48"/>
    </reaction>
</comment>
<evidence type="ECO:0000256" key="7">
    <source>
        <dbReference type="ARBA" id="ARBA00051722"/>
    </source>
</evidence>
<evidence type="ECO:0000313" key="11">
    <source>
        <dbReference type="EMBL" id="GIY68193.1"/>
    </source>
</evidence>
<dbReference type="Pfam" id="PF00581">
    <property type="entry name" value="Rhodanese"/>
    <property type="match status" value="1"/>
</dbReference>
<evidence type="ECO:0000256" key="2">
    <source>
        <dbReference type="ARBA" id="ARBA00022618"/>
    </source>
</evidence>
<comment type="similarity">
    <text evidence="1 8">Belongs to the MPI phosphatase family.</text>
</comment>
<accession>A0AAV4VF67</accession>
<keyword evidence="4 8" id="KW-0378">Hydrolase</keyword>
<evidence type="ECO:0000259" key="10">
    <source>
        <dbReference type="PROSITE" id="PS50206"/>
    </source>
</evidence>
<keyword evidence="5 8" id="KW-0904">Protein phosphatase</keyword>
<evidence type="ECO:0000256" key="5">
    <source>
        <dbReference type="ARBA" id="ARBA00022912"/>
    </source>
</evidence>
<feature type="domain" description="Rhodanese" evidence="10">
    <location>
        <begin position="169"/>
        <end position="274"/>
    </location>
</feature>
<dbReference type="GO" id="GO:0004725">
    <property type="term" value="F:protein tyrosine phosphatase activity"/>
    <property type="evidence" value="ECO:0007669"/>
    <property type="project" value="UniProtKB-UniRule"/>
</dbReference>
<dbReference type="CDD" id="cd01530">
    <property type="entry name" value="Cdc25"/>
    <property type="match status" value="1"/>
</dbReference>